<comment type="caution">
    <text evidence="2">The sequence shown here is derived from an EMBL/GenBank/DDBJ whole genome shotgun (WGS) entry which is preliminary data.</text>
</comment>
<dbReference type="Pfam" id="PF12937">
    <property type="entry name" value="F-box-like"/>
    <property type="match status" value="1"/>
</dbReference>
<dbReference type="AlphaFoldDB" id="A0A8H7F073"/>
<accession>A0A8H7F073</accession>
<evidence type="ECO:0000313" key="3">
    <source>
        <dbReference type="Proteomes" id="UP000629468"/>
    </source>
</evidence>
<protein>
    <recommendedName>
        <fullName evidence="1">F-box domain-containing protein</fullName>
    </recommendedName>
</protein>
<evidence type="ECO:0000259" key="1">
    <source>
        <dbReference type="Pfam" id="PF12937"/>
    </source>
</evidence>
<dbReference type="SUPFAM" id="SSF52047">
    <property type="entry name" value="RNI-like"/>
    <property type="match status" value="1"/>
</dbReference>
<reference evidence="2 3" key="1">
    <citation type="journal article" name="Sci. Rep.">
        <title>Telomere-to-telomere assembled and centromere annotated genomes of the two main subspecies of the button mushroom Agaricus bisporus reveal especially polymorphic chromosome ends.</title>
        <authorList>
            <person name="Sonnenberg A.S.M."/>
            <person name="Sedaghat-Telgerd N."/>
            <person name="Lavrijssen B."/>
            <person name="Ohm R.A."/>
            <person name="Hendrickx P.M."/>
            <person name="Scholtmeijer K."/>
            <person name="Baars J.J.P."/>
            <person name="van Peer A."/>
        </authorList>
    </citation>
    <scope>NUCLEOTIDE SEQUENCE [LARGE SCALE GENOMIC DNA]</scope>
    <source>
        <strain evidence="2 3">H119_p4</strain>
    </source>
</reference>
<name>A0A8H7F073_AGABI</name>
<dbReference type="InterPro" id="IPR001810">
    <property type="entry name" value="F-box_dom"/>
</dbReference>
<dbReference type="Gene3D" id="1.20.1280.50">
    <property type="match status" value="1"/>
</dbReference>
<organism evidence="2 3">
    <name type="scientific">Agaricus bisporus var. burnettii</name>
    <dbReference type="NCBI Taxonomy" id="192524"/>
    <lineage>
        <taxon>Eukaryota</taxon>
        <taxon>Fungi</taxon>
        <taxon>Dikarya</taxon>
        <taxon>Basidiomycota</taxon>
        <taxon>Agaricomycotina</taxon>
        <taxon>Agaricomycetes</taxon>
        <taxon>Agaricomycetidae</taxon>
        <taxon>Agaricales</taxon>
        <taxon>Agaricineae</taxon>
        <taxon>Agaricaceae</taxon>
        <taxon>Agaricus</taxon>
    </lineage>
</organism>
<dbReference type="EMBL" id="JABXXO010000009">
    <property type="protein sequence ID" value="KAF7770826.1"/>
    <property type="molecule type" value="Genomic_DNA"/>
</dbReference>
<sequence length="517" mass="59926">MEHLPAEILLEIFHDYLHLREIPNDTKPTVRHSKHTFTSPILLTHVCRFWRELACGDPRLWASIYVIGPTLNQIPLVKLWLSRTGKWTLRIQFLEKYCQSVSKELTIATRELMKVFWRKKRFWDVIDFEFTNILDEYSTWMLREAMAEPDPEILVSSARIIDNRKGHKDLTLPLWRSVPWCRSLRKLEVGPMFFPTVNENLRELICHGPQTRARILGFLSCCPRLEKFEGTVTRLPGEENPWTLYPQGGLVHTELRHLCLNSFGDVASLPIYNALTCPRLEHLSAELNGGNRDCSRGMYDLIERSQCRLRTLKGVNVNFLSDSLSDMISFFSHPGLQDLETLLVYRPNHVFFQAITLPTSPSSTSNPSHYLHSLWLFPHLKNLDIVAYRANTGVEFSQMIVSRFGSLEMIRMSATPPQKILLEGPQVRNFPGIIIDVKHSLKKRETIWNDYLLFGGAWNRAIMDVPMVPTRQQSGFYPDTFGRGSEYFRADSFRVVLDGTGRITRRKRPIISSHRIY</sequence>
<feature type="domain" description="F-box" evidence="1">
    <location>
        <begin position="2"/>
        <end position="65"/>
    </location>
</feature>
<dbReference type="Proteomes" id="UP000629468">
    <property type="component" value="Unassembled WGS sequence"/>
</dbReference>
<gene>
    <name evidence="2" type="ORF">Agabi119p4_6800</name>
</gene>
<proteinExistence type="predicted"/>
<dbReference type="OMA" id="ETIWNDY"/>
<evidence type="ECO:0000313" key="2">
    <source>
        <dbReference type="EMBL" id="KAF7770826.1"/>
    </source>
</evidence>